<name>A0AAU8TJF2_9PSED</name>
<gene>
    <name evidence="1" type="ORF">VO64_0195</name>
</gene>
<organism evidence="1 2">
    <name type="scientific">Pseudomonas synxantha</name>
    <dbReference type="NCBI Taxonomy" id="47883"/>
    <lineage>
        <taxon>Bacteria</taxon>
        <taxon>Pseudomonadati</taxon>
        <taxon>Pseudomonadota</taxon>
        <taxon>Gammaproteobacteria</taxon>
        <taxon>Pseudomonadales</taxon>
        <taxon>Pseudomonadaceae</taxon>
        <taxon>Pseudomonas</taxon>
    </lineage>
</organism>
<accession>A0AAU8TJF2</accession>
<sequence length="61" mass="7036">MGAHVERFVVKGVTHIRRQHGVNFGQRVLHREGKFIVSLTTDPLGTDYKCLNFFFCKCKRG</sequence>
<protein>
    <submittedName>
        <fullName evidence="1">Uncharacterized protein</fullName>
    </submittedName>
</protein>
<dbReference type="EMBL" id="CP011117">
    <property type="protein sequence ID" value="AKA80741.1"/>
    <property type="molecule type" value="Genomic_DNA"/>
</dbReference>
<proteinExistence type="predicted"/>
<evidence type="ECO:0000313" key="1">
    <source>
        <dbReference type="EMBL" id="AKA80741.1"/>
    </source>
</evidence>
<dbReference type="Proteomes" id="UP000033099">
    <property type="component" value="Chromosome"/>
</dbReference>
<dbReference type="AlphaFoldDB" id="A0AAU8TJF2"/>
<evidence type="ECO:0000313" key="2">
    <source>
        <dbReference type="Proteomes" id="UP000033099"/>
    </source>
</evidence>
<dbReference type="KEGG" id="pfb:VO64_0195"/>
<reference evidence="1 2" key="1">
    <citation type="journal article" date="2015" name="Genome Announc.">
        <title>Complete Genome Sequence of Biocontrol Strain Pseudomonas fluorescens LBUM223.</title>
        <authorList>
            <person name="Roquigny R."/>
            <person name="Arseneault T."/>
            <person name="Gadkar V.J."/>
            <person name="Novinscak A."/>
            <person name="Joly D.L."/>
            <person name="Filion M."/>
        </authorList>
    </citation>
    <scope>NUCLEOTIDE SEQUENCE [LARGE SCALE GENOMIC DNA]</scope>
    <source>
        <strain evidence="1 2">LBUM223</strain>
    </source>
</reference>